<evidence type="ECO:0000313" key="1">
    <source>
        <dbReference type="EMBL" id="MBX3891752.1"/>
    </source>
</evidence>
<comment type="caution">
    <text evidence="1">The sequence shown here is derived from an EMBL/GenBank/DDBJ whole genome shotgun (WGS) entry which is preliminary data.</text>
</comment>
<protein>
    <submittedName>
        <fullName evidence="1">Uncharacterized protein</fullName>
    </submittedName>
</protein>
<dbReference type="Proteomes" id="UP001199322">
    <property type="component" value="Unassembled WGS sequence"/>
</dbReference>
<gene>
    <name evidence="1" type="ORF">DEE74_17970</name>
</gene>
<name>A0A9Q3LQH1_RALPI</name>
<evidence type="ECO:0000313" key="2">
    <source>
        <dbReference type="Proteomes" id="UP001199322"/>
    </source>
</evidence>
<dbReference type="AlphaFoldDB" id="A0A9Q3LQH1"/>
<dbReference type="RefSeq" id="WP_024973591.1">
    <property type="nucleotide sequence ID" value="NZ_JACBXL010000008.1"/>
</dbReference>
<dbReference type="EMBL" id="QGBI01000017">
    <property type="protein sequence ID" value="MBX3891752.1"/>
    <property type="molecule type" value="Genomic_DNA"/>
</dbReference>
<sequence length="73" mass="8268">MDSQLQHITEKARAARIGGFCRLSTGEKLAAALVLNRPDWLDSMGYTIAEAIDRLDHGWVERLMQAERILNDE</sequence>
<reference evidence="1" key="1">
    <citation type="submission" date="2018-06" db="EMBL/GenBank/DDBJ databases">
        <authorList>
            <person name="O'Rourke A."/>
        </authorList>
    </citation>
    <scope>NUCLEOTIDE SEQUENCE</scope>
    <source>
        <strain evidence="1">132550021-3</strain>
    </source>
</reference>
<proteinExistence type="predicted"/>
<accession>A0A9Q3LQH1</accession>
<organism evidence="1 2">
    <name type="scientific">Ralstonia pickettii</name>
    <name type="common">Burkholderia pickettii</name>
    <dbReference type="NCBI Taxonomy" id="329"/>
    <lineage>
        <taxon>Bacteria</taxon>
        <taxon>Pseudomonadati</taxon>
        <taxon>Pseudomonadota</taxon>
        <taxon>Betaproteobacteria</taxon>
        <taxon>Burkholderiales</taxon>
        <taxon>Burkholderiaceae</taxon>
        <taxon>Ralstonia</taxon>
    </lineage>
</organism>